<gene>
    <name evidence="3" type="ORF">SAMN04488244_105169</name>
</gene>
<protein>
    <recommendedName>
        <fullName evidence="5">Chromosome partitioning protein ParA</fullName>
    </recommendedName>
</protein>
<evidence type="ECO:0000313" key="4">
    <source>
        <dbReference type="Proteomes" id="UP000236721"/>
    </source>
</evidence>
<reference evidence="4" key="1">
    <citation type="submission" date="2016-10" db="EMBL/GenBank/DDBJ databases">
        <authorList>
            <person name="Varghese N."/>
            <person name="Submissions S."/>
        </authorList>
    </citation>
    <scope>NUCLEOTIDE SEQUENCE [LARGE SCALE GENOMIC DNA]</scope>
    <source>
        <strain evidence="4">CGMCC 1.7062</strain>
    </source>
</reference>
<feature type="coiled-coil region" evidence="1">
    <location>
        <begin position="67"/>
        <end position="134"/>
    </location>
</feature>
<evidence type="ECO:0000256" key="2">
    <source>
        <dbReference type="SAM" id="Phobius"/>
    </source>
</evidence>
<name>A0A1H5W8B3_9VIBR</name>
<accession>A0A1H5W8B3</accession>
<keyword evidence="2" id="KW-0472">Membrane</keyword>
<feature type="transmembrane region" description="Helical" evidence="2">
    <location>
        <begin position="27"/>
        <end position="47"/>
    </location>
</feature>
<keyword evidence="1" id="KW-0175">Coiled coil</keyword>
<organism evidence="3 4">
    <name type="scientific">Vibrio hangzhouensis</name>
    <dbReference type="NCBI Taxonomy" id="462991"/>
    <lineage>
        <taxon>Bacteria</taxon>
        <taxon>Pseudomonadati</taxon>
        <taxon>Pseudomonadota</taxon>
        <taxon>Gammaproteobacteria</taxon>
        <taxon>Vibrionales</taxon>
        <taxon>Vibrionaceae</taxon>
        <taxon>Vibrio</taxon>
    </lineage>
</organism>
<evidence type="ECO:0000256" key="1">
    <source>
        <dbReference type="SAM" id="Coils"/>
    </source>
</evidence>
<dbReference type="OrthoDB" id="5918980at2"/>
<dbReference type="Gene3D" id="6.10.140.920">
    <property type="match status" value="1"/>
</dbReference>
<dbReference type="Proteomes" id="UP000236721">
    <property type="component" value="Unassembled WGS sequence"/>
</dbReference>
<keyword evidence="4" id="KW-1185">Reference proteome</keyword>
<proteinExistence type="predicted"/>
<evidence type="ECO:0000313" key="3">
    <source>
        <dbReference type="EMBL" id="SEF95598.1"/>
    </source>
</evidence>
<keyword evidence="2" id="KW-1133">Transmembrane helix</keyword>
<keyword evidence="2" id="KW-0812">Transmembrane</keyword>
<dbReference type="AlphaFoldDB" id="A0A1H5W8B3"/>
<evidence type="ECO:0008006" key="5">
    <source>
        <dbReference type="Google" id="ProtNLM"/>
    </source>
</evidence>
<dbReference type="EMBL" id="FNVG01000005">
    <property type="protein sequence ID" value="SEF95598.1"/>
    <property type="molecule type" value="Genomic_DNA"/>
</dbReference>
<dbReference type="RefSeq" id="WP_103879672.1">
    <property type="nucleotide sequence ID" value="NZ_FNVG01000005.1"/>
</dbReference>
<sequence length="247" mass="28174">MENKPEHQQAENDDVVVIEQKDKRARLYVGIAAVLGLAAGGLIGAAITQNDWQQRYDDLDTRYQQVRSQTMQQEETLSAQLAQAESESQLKLRKAVEDKVAEHQTQVDSLNDTIAKLEQEVTTLRGEITTQKQQIVKQEKKNTQLVRQTDIQSSMFEQSQELFKREAELKAEVAKLEQEKSKITPDLERLRKDCDLFLAGTSWDAKSDSCDRYDASTSRISQIEQMLKVHNMDLNHIASLKQELGIQ</sequence>